<dbReference type="SUPFAM" id="SSF63411">
    <property type="entry name" value="LuxS/MPP-like metallohydrolase"/>
    <property type="match status" value="2"/>
</dbReference>
<accession>A0ABD0YYK4</accession>
<dbReference type="InterPro" id="IPR011249">
    <property type="entry name" value="Metalloenz_LuxS/M16"/>
</dbReference>
<name>A0ABD0YYK4_9HEMI</name>
<dbReference type="EMBL" id="JBFDAA010000009">
    <property type="protein sequence ID" value="KAL1128903.1"/>
    <property type="molecule type" value="Genomic_DNA"/>
</dbReference>
<dbReference type="PANTHER" id="PTHR11851">
    <property type="entry name" value="METALLOPROTEASE"/>
    <property type="match status" value="1"/>
</dbReference>
<sequence length="365" mass="39891">RAGSRYESAENFGASHVIRSSAGLTTSKATQFGIMRNLQQIGAYLSATSDRETITYTLETSCNNVQDGMKYLKYVVTNQAFKPWELGDNATRIRYELETVPLKAKLLNYLHMAAYRKGLGNNMFVRDYNIKKLGTETLQHYVHNTFLTHRAAVTGVGVDHGVLVEFADNLQMQSGSGRQCMLLNIHSVRICSLTPFLLDFIVYFSLHRLTKKEVFAYSVLSYALGGRPCVKWGIGVDPLTKSLANVQSPTAAQAINIAHSDSGLFAVLVSSTPDTAGYAMEAVMKVLKGGVSEEDVKRGKAQLKSEVLMSGESCQGLLADLSTQSVLMGAARSPSQLATGVDAVTTAQVKEVRLEPPSLEEVFMR</sequence>
<dbReference type="InterPro" id="IPR011765">
    <property type="entry name" value="Pept_M16_N"/>
</dbReference>
<dbReference type="AlphaFoldDB" id="A0ABD0YYK4"/>
<dbReference type="Pfam" id="PF05193">
    <property type="entry name" value="Peptidase_M16_C"/>
    <property type="match status" value="1"/>
</dbReference>
<dbReference type="Proteomes" id="UP001558652">
    <property type="component" value="Unassembled WGS sequence"/>
</dbReference>
<dbReference type="InterPro" id="IPR050361">
    <property type="entry name" value="MPP/UQCRC_Complex"/>
</dbReference>
<evidence type="ECO:0000313" key="3">
    <source>
        <dbReference type="EMBL" id="KAL1128903.1"/>
    </source>
</evidence>
<feature type="non-terminal residue" evidence="3">
    <location>
        <position position="1"/>
    </location>
</feature>
<feature type="domain" description="Peptidase M16 N-terminal" evidence="1">
    <location>
        <begin position="2"/>
        <end position="122"/>
    </location>
</feature>
<protein>
    <submittedName>
        <fullName evidence="3">Uncharacterized protein</fullName>
    </submittedName>
</protein>
<gene>
    <name evidence="3" type="ORF">AAG570_013437</name>
</gene>
<reference evidence="3 4" key="1">
    <citation type="submission" date="2024-07" db="EMBL/GenBank/DDBJ databases">
        <title>Chromosome-level genome assembly of the water stick insect Ranatra chinensis (Heteroptera: Nepidae).</title>
        <authorList>
            <person name="Liu X."/>
        </authorList>
    </citation>
    <scope>NUCLEOTIDE SEQUENCE [LARGE SCALE GENOMIC DNA]</scope>
    <source>
        <strain evidence="3">Cailab_2021Rc</strain>
        <tissue evidence="3">Muscle</tissue>
    </source>
</reference>
<evidence type="ECO:0000259" key="2">
    <source>
        <dbReference type="Pfam" id="PF05193"/>
    </source>
</evidence>
<organism evidence="3 4">
    <name type="scientific">Ranatra chinensis</name>
    <dbReference type="NCBI Taxonomy" id="642074"/>
    <lineage>
        <taxon>Eukaryota</taxon>
        <taxon>Metazoa</taxon>
        <taxon>Ecdysozoa</taxon>
        <taxon>Arthropoda</taxon>
        <taxon>Hexapoda</taxon>
        <taxon>Insecta</taxon>
        <taxon>Pterygota</taxon>
        <taxon>Neoptera</taxon>
        <taxon>Paraneoptera</taxon>
        <taxon>Hemiptera</taxon>
        <taxon>Heteroptera</taxon>
        <taxon>Panheteroptera</taxon>
        <taxon>Nepomorpha</taxon>
        <taxon>Nepidae</taxon>
        <taxon>Ranatrinae</taxon>
        <taxon>Ranatra</taxon>
    </lineage>
</organism>
<feature type="domain" description="Peptidase M16 C-terminal" evidence="2">
    <location>
        <begin position="136"/>
        <end position="303"/>
    </location>
</feature>
<comment type="caution">
    <text evidence="3">The sequence shown here is derived from an EMBL/GenBank/DDBJ whole genome shotgun (WGS) entry which is preliminary data.</text>
</comment>
<evidence type="ECO:0000259" key="1">
    <source>
        <dbReference type="Pfam" id="PF00675"/>
    </source>
</evidence>
<keyword evidence="4" id="KW-1185">Reference proteome</keyword>
<dbReference type="InterPro" id="IPR007863">
    <property type="entry name" value="Peptidase_M16_C"/>
</dbReference>
<evidence type="ECO:0000313" key="4">
    <source>
        <dbReference type="Proteomes" id="UP001558652"/>
    </source>
</evidence>
<proteinExistence type="predicted"/>
<dbReference type="Gene3D" id="3.30.830.10">
    <property type="entry name" value="Metalloenzyme, LuxS/M16 peptidase-like"/>
    <property type="match status" value="2"/>
</dbReference>
<dbReference type="Pfam" id="PF00675">
    <property type="entry name" value="Peptidase_M16"/>
    <property type="match status" value="1"/>
</dbReference>
<dbReference type="PANTHER" id="PTHR11851:SF226">
    <property type="entry name" value="CYTOCHROME B-C1 COMPLEX SUBUNIT 2, MITOCHONDRIAL"/>
    <property type="match status" value="1"/>
</dbReference>